<name>A0A9E4NIG0_9GAMM</name>
<sequence length="286" mass="31256">MINRLFRSSIRLLIVTILLTAGNSVAETVQKQTIRLATTTSTDNSGLLADILPTFTEATGYPVHVIAVGTGKALRMGRDGDVDLVLVHARAAEDRFVSEGHGVKRYGVMYNDFVLVGPTDDPAGISQAEDAITALRRIAGHAASFISRGDDSGTHKKELGLWKMSHTKPAGEWYLEVGQGMGKVLQIASEMDAYTLTDRGTWLAYQAKSPLKIVFERDPLLFNPYGIIAVNPKRYPDINHDGANALIKWLISPDGQERIGNFRIGKNQLFTPSADAGEFASFDQPR</sequence>
<protein>
    <submittedName>
        <fullName evidence="3">Substrate-binding domain-containing protein</fullName>
    </submittedName>
</protein>
<dbReference type="PANTHER" id="PTHR37945:SF1">
    <property type="entry name" value="EXTRACELLULAR TUNGSTATE BINDING PROTEIN"/>
    <property type="match status" value="1"/>
</dbReference>
<dbReference type="InterPro" id="IPR024370">
    <property type="entry name" value="PBP_domain"/>
</dbReference>
<dbReference type="Proteomes" id="UP000886674">
    <property type="component" value="Unassembled WGS sequence"/>
</dbReference>
<feature type="domain" description="PBP" evidence="2">
    <location>
        <begin position="34"/>
        <end position="253"/>
    </location>
</feature>
<evidence type="ECO:0000256" key="1">
    <source>
        <dbReference type="SAM" id="SignalP"/>
    </source>
</evidence>
<proteinExistence type="predicted"/>
<dbReference type="EMBL" id="JAEPCR010000025">
    <property type="protein sequence ID" value="MCG7977886.1"/>
    <property type="molecule type" value="Genomic_DNA"/>
</dbReference>
<dbReference type="Pfam" id="PF12849">
    <property type="entry name" value="PBP_like_2"/>
    <property type="match status" value="1"/>
</dbReference>
<dbReference type="SUPFAM" id="SSF53850">
    <property type="entry name" value="Periplasmic binding protein-like II"/>
    <property type="match status" value="1"/>
</dbReference>
<dbReference type="PANTHER" id="PTHR37945">
    <property type="entry name" value="EXTRACELLULAR TUNGSTATE BINDING PROTEIN"/>
    <property type="match status" value="1"/>
</dbReference>
<keyword evidence="1" id="KW-0732">Signal</keyword>
<gene>
    <name evidence="3" type="ORF">JAY77_07025</name>
</gene>
<evidence type="ECO:0000313" key="3">
    <source>
        <dbReference type="EMBL" id="MCG7977886.1"/>
    </source>
</evidence>
<dbReference type="Gene3D" id="3.40.190.10">
    <property type="entry name" value="Periplasmic binding protein-like II"/>
    <property type="match status" value="2"/>
</dbReference>
<evidence type="ECO:0000259" key="2">
    <source>
        <dbReference type="Pfam" id="PF12849"/>
    </source>
</evidence>
<reference evidence="3" key="1">
    <citation type="journal article" date="2021" name="Proc. Natl. Acad. Sci. U.S.A.">
        <title>Global biogeography of chemosynthetic symbionts reveals both localized and globally distributed symbiont groups. .</title>
        <authorList>
            <person name="Osvatic J.T."/>
            <person name="Wilkins L.G.E."/>
            <person name="Leibrecht L."/>
            <person name="Leray M."/>
            <person name="Zauner S."/>
            <person name="Polzin J."/>
            <person name="Camacho Y."/>
            <person name="Gros O."/>
            <person name="van Gils J.A."/>
            <person name="Eisen J.A."/>
            <person name="Petersen J.M."/>
            <person name="Yuen B."/>
        </authorList>
    </citation>
    <scope>NUCLEOTIDE SEQUENCE</scope>
    <source>
        <strain evidence="3">MAGclacostrist055</strain>
    </source>
</reference>
<organism evidence="3 4">
    <name type="scientific">Candidatus Thiodiazotropha taylori</name>
    <dbReference type="NCBI Taxonomy" id="2792791"/>
    <lineage>
        <taxon>Bacteria</taxon>
        <taxon>Pseudomonadati</taxon>
        <taxon>Pseudomonadota</taxon>
        <taxon>Gammaproteobacteria</taxon>
        <taxon>Chromatiales</taxon>
        <taxon>Sedimenticolaceae</taxon>
        <taxon>Candidatus Thiodiazotropha</taxon>
    </lineage>
</organism>
<dbReference type="InterPro" id="IPR052738">
    <property type="entry name" value="ABC-Tungstate_binding"/>
</dbReference>
<dbReference type="AlphaFoldDB" id="A0A9E4NIG0"/>
<evidence type="ECO:0000313" key="4">
    <source>
        <dbReference type="Proteomes" id="UP000886674"/>
    </source>
</evidence>
<feature type="signal peptide" evidence="1">
    <location>
        <begin position="1"/>
        <end position="26"/>
    </location>
</feature>
<comment type="caution">
    <text evidence="3">The sequence shown here is derived from an EMBL/GenBank/DDBJ whole genome shotgun (WGS) entry which is preliminary data.</text>
</comment>
<feature type="chain" id="PRO_5039328187" evidence="1">
    <location>
        <begin position="27"/>
        <end position="286"/>
    </location>
</feature>
<accession>A0A9E4NIG0</accession>